<evidence type="ECO:0000256" key="1">
    <source>
        <dbReference type="ARBA" id="ARBA00022763"/>
    </source>
</evidence>
<sequence length="220" mass="23367">MTRSPQNLNTEADLDAAIAVLVAADKRLAAVARVTGRPPLRRRADGFAGLAAIIISQQVSIASAQAIHRRVSSALGDISARTALKAGEAGLRACGLSGPKIRTFLAVATAEASGQIDFGALRAQGDRNVTEHLVALKGIGPWTAEIYLLSCLGRADVWPAGDLALREAMKLALDLDIRPRAEDTHAHAEPWRPYRSVAARLLWSYYAAARNLGRETGGSL</sequence>
<reference evidence="4" key="1">
    <citation type="submission" date="2018-06" db="EMBL/GenBank/DDBJ databases">
        <authorList>
            <person name="Zhirakovskaya E."/>
        </authorList>
    </citation>
    <scope>NUCLEOTIDE SEQUENCE</scope>
</reference>
<dbReference type="AlphaFoldDB" id="A0A3B0T802"/>
<dbReference type="GO" id="GO:0008725">
    <property type="term" value="F:DNA-3-methyladenine glycosylase activity"/>
    <property type="evidence" value="ECO:0007669"/>
    <property type="project" value="TreeGrafter"/>
</dbReference>
<proteinExistence type="predicted"/>
<dbReference type="SMART" id="SM00478">
    <property type="entry name" value="ENDO3c"/>
    <property type="match status" value="1"/>
</dbReference>
<dbReference type="SUPFAM" id="SSF48150">
    <property type="entry name" value="DNA-glycosylase"/>
    <property type="match status" value="1"/>
</dbReference>
<dbReference type="InterPro" id="IPR011257">
    <property type="entry name" value="DNA_glycosylase"/>
</dbReference>
<dbReference type="InterPro" id="IPR051912">
    <property type="entry name" value="Alkylbase_DNA_Glycosylase/TA"/>
</dbReference>
<keyword evidence="1" id="KW-0227">DNA damage</keyword>
<protein>
    <submittedName>
        <fullName evidence="4">DNA-3-methyladenine glycosylase II</fullName>
        <ecNumber evidence="4">3.2.2.21</ecNumber>
    </submittedName>
</protein>
<dbReference type="GO" id="GO:0006307">
    <property type="term" value="P:DNA alkylation repair"/>
    <property type="evidence" value="ECO:0007669"/>
    <property type="project" value="TreeGrafter"/>
</dbReference>
<dbReference type="GO" id="GO:0043916">
    <property type="term" value="F:DNA-7-methylguanine glycosylase activity"/>
    <property type="evidence" value="ECO:0007669"/>
    <property type="project" value="TreeGrafter"/>
</dbReference>
<keyword evidence="2" id="KW-0234">DNA repair</keyword>
<accession>A0A3B0T802</accession>
<dbReference type="GO" id="GO:0006285">
    <property type="term" value="P:base-excision repair, AP site formation"/>
    <property type="evidence" value="ECO:0007669"/>
    <property type="project" value="TreeGrafter"/>
</dbReference>
<dbReference type="Pfam" id="PF00730">
    <property type="entry name" value="HhH-GPD"/>
    <property type="match status" value="1"/>
</dbReference>
<evidence type="ECO:0000313" key="4">
    <source>
        <dbReference type="EMBL" id="VAW12203.1"/>
    </source>
</evidence>
<evidence type="ECO:0000256" key="2">
    <source>
        <dbReference type="ARBA" id="ARBA00023204"/>
    </source>
</evidence>
<gene>
    <name evidence="4" type="ORF">MNBD_ALPHA09-1779</name>
</gene>
<dbReference type="PANTHER" id="PTHR43003:SF5">
    <property type="entry name" value="DNA-3-METHYLADENINE GLYCOSYLASE"/>
    <property type="match status" value="1"/>
</dbReference>
<keyword evidence="4" id="KW-0378">Hydrolase</keyword>
<dbReference type="Gene3D" id="1.10.340.30">
    <property type="entry name" value="Hypothetical protein, domain 2"/>
    <property type="match status" value="1"/>
</dbReference>
<dbReference type="InterPro" id="IPR003265">
    <property type="entry name" value="HhH-GPD_domain"/>
</dbReference>
<dbReference type="GO" id="GO:0032993">
    <property type="term" value="C:protein-DNA complex"/>
    <property type="evidence" value="ECO:0007669"/>
    <property type="project" value="TreeGrafter"/>
</dbReference>
<dbReference type="GO" id="GO:0005737">
    <property type="term" value="C:cytoplasm"/>
    <property type="evidence" value="ECO:0007669"/>
    <property type="project" value="TreeGrafter"/>
</dbReference>
<dbReference type="PANTHER" id="PTHR43003">
    <property type="entry name" value="DNA-3-METHYLADENINE GLYCOSYLASE"/>
    <property type="match status" value="1"/>
</dbReference>
<organism evidence="4">
    <name type="scientific">hydrothermal vent metagenome</name>
    <dbReference type="NCBI Taxonomy" id="652676"/>
    <lineage>
        <taxon>unclassified sequences</taxon>
        <taxon>metagenomes</taxon>
        <taxon>ecological metagenomes</taxon>
    </lineage>
</organism>
<dbReference type="Gene3D" id="1.10.1670.40">
    <property type="match status" value="1"/>
</dbReference>
<dbReference type="EMBL" id="UOEM01000039">
    <property type="protein sequence ID" value="VAW12203.1"/>
    <property type="molecule type" value="Genomic_DNA"/>
</dbReference>
<dbReference type="GO" id="GO:0032131">
    <property type="term" value="F:alkylated DNA binding"/>
    <property type="evidence" value="ECO:0007669"/>
    <property type="project" value="TreeGrafter"/>
</dbReference>
<dbReference type="CDD" id="cd00056">
    <property type="entry name" value="ENDO3c"/>
    <property type="match status" value="1"/>
</dbReference>
<feature type="domain" description="HhH-GPD" evidence="3">
    <location>
        <begin position="55"/>
        <end position="207"/>
    </location>
</feature>
<dbReference type="EC" id="3.2.2.21" evidence="4"/>
<evidence type="ECO:0000259" key="3">
    <source>
        <dbReference type="SMART" id="SM00478"/>
    </source>
</evidence>
<name>A0A3B0T802_9ZZZZ</name>
<keyword evidence="4" id="KW-0326">Glycosidase</keyword>